<name>A0A7S1N118_9EUGL</name>
<dbReference type="EMBL" id="HBGA01001158">
    <property type="protein sequence ID" value="CAD8989414.1"/>
    <property type="molecule type" value="Transcribed_RNA"/>
</dbReference>
<dbReference type="AlphaFoldDB" id="A0A7S1N118"/>
<dbReference type="InterPro" id="IPR019810">
    <property type="entry name" value="Citrate_synthase_AS"/>
</dbReference>
<evidence type="ECO:0000256" key="3">
    <source>
        <dbReference type="ARBA" id="ARBA00022532"/>
    </source>
</evidence>
<evidence type="ECO:0000256" key="1">
    <source>
        <dbReference type="ARBA" id="ARBA00004751"/>
    </source>
</evidence>
<dbReference type="GO" id="GO:0006099">
    <property type="term" value="P:tricarboxylic acid cycle"/>
    <property type="evidence" value="ECO:0007669"/>
    <property type="project" value="UniProtKB-UniPathway"/>
</dbReference>
<accession>A0A7S1N118</accession>
<evidence type="ECO:0000256" key="5">
    <source>
        <dbReference type="PIRNR" id="PIRNR001369"/>
    </source>
</evidence>
<dbReference type="Gene3D" id="2.20.28.60">
    <property type="match status" value="1"/>
</dbReference>
<feature type="active site" evidence="6">
    <location>
        <position position="305"/>
    </location>
</feature>
<feature type="active site" evidence="6">
    <location>
        <position position="367"/>
    </location>
</feature>
<sequence length="473" mass="52537">MSQPKSDDRKKQTATLTLPDGKMVELPVYTPSDGPPCIDVRTLQSYGYYTYDPGFTSTASCSSVLSYIDGPKGLLLHRGYRIEDLAANCSYLEVAYLLLNGNLPTRKHLEEFTSSVLAMMMLHMKLRSFFQGFKDNAHPMAIMVGVVGSLSAFYDNDDRATTALRVIAKLPTIAAMAYKHSIGQPYIYPRADLSYAENFLHMMFATPFEEYQAPDAFVKALDLILLLHADHEQNASTTTVRIAGSSDANPLACVAAGIASLWGPMHGGANEATIKMLREIGTVEAVPEFLERVKTKECKLMGFGHRVYKNVDPRAKQMKVLCDQVINALGENCDPTLHNLLQVALTLEKAALADEYFTQRKLFPNVDFYSGLTLTAMGIPTSMFTVLFAIGRSVGWIAQWKESVEETGRRISRPRQMYIGETERPFIKIDDRIANDDGFIDTAVKRQRSLGNDHGVVHTVGQKGMIRTTSFKS</sequence>
<dbReference type="InterPro" id="IPR010953">
    <property type="entry name" value="Citrate_synthase_typ-I"/>
</dbReference>
<gene>
    <name evidence="9" type="ORF">EGYM00392_LOCUS455</name>
</gene>
<dbReference type="InterPro" id="IPR002020">
    <property type="entry name" value="Citrate_synthase"/>
</dbReference>
<dbReference type="NCBIfam" id="NF004126">
    <property type="entry name" value="PRK05614.1"/>
    <property type="match status" value="1"/>
</dbReference>
<dbReference type="GO" id="GO:0005737">
    <property type="term" value="C:cytoplasm"/>
    <property type="evidence" value="ECO:0007669"/>
    <property type="project" value="InterPro"/>
</dbReference>
<comment type="similarity">
    <text evidence="2 5 7">Belongs to the citrate synthase family.</text>
</comment>
<keyword evidence="8" id="KW-1133">Transmembrane helix</keyword>
<dbReference type="PRINTS" id="PR00143">
    <property type="entry name" value="CITRTSNTHASE"/>
</dbReference>
<evidence type="ECO:0000313" key="9">
    <source>
        <dbReference type="EMBL" id="CAD8989414.1"/>
    </source>
</evidence>
<dbReference type="PIRSF" id="PIRSF001369">
    <property type="entry name" value="Citrate_synth"/>
    <property type="match status" value="1"/>
</dbReference>
<reference evidence="9" key="1">
    <citation type="submission" date="2021-01" db="EMBL/GenBank/DDBJ databases">
        <authorList>
            <person name="Corre E."/>
            <person name="Pelletier E."/>
            <person name="Niang G."/>
            <person name="Scheremetjew M."/>
            <person name="Finn R."/>
            <person name="Kale V."/>
            <person name="Holt S."/>
            <person name="Cochrane G."/>
            <person name="Meng A."/>
            <person name="Brown T."/>
            <person name="Cohen L."/>
        </authorList>
    </citation>
    <scope>NUCLEOTIDE SEQUENCE</scope>
    <source>
        <strain evidence="9">NIES-381</strain>
    </source>
</reference>
<keyword evidence="8" id="KW-0472">Membrane</keyword>
<keyword evidence="4 5" id="KW-0808">Transferase</keyword>
<dbReference type="Pfam" id="PF00285">
    <property type="entry name" value="Citrate_synt"/>
    <property type="match status" value="1"/>
</dbReference>
<dbReference type="InterPro" id="IPR024176">
    <property type="entry name" value="Citrate_synthase_bac-typ"/>
</dbReference>
<dbReference type="PROSITE" id="PS00480">
    <property type="entry name" value="CITRATE_SYNTHASE"/>
    <property type="match status" value="1"/>
</dbReference>
<dbReference type="InterPro" id="IPR016142">
    <property type="entry name" value="Citrate_synth-like_lrg_a-sub"/>
</dbReference>
<comment type="pathway">
    <text evidence="1">Carbohydrate metabolism; tricarboxylic acid cycle; isocitrate from oxaloacetate: step 1/2.</text>
</comment>
<evidence type="ECO:0000256" key="6">
    <source>
        <dbReference type="PIRSR" id="PIRSR001369-1"/>
    </source>
</evidence>
<proteinExistence type="inferred from homology"/>
<evidence type="ECO:0000256" key="8">
    <source>
        <dbReference type="SAM" id="Phobius"/>
    </source>
</evidence>
<dbReference type="Gene3D" id="1.10.580.10">
    <property type="entry name" value="Citrate Synthase, domain 1"/>
    <property type="match status" value="1"/>
</dbReference>
<dbReference type="GO" id="GO:0046912">
    <property type="term" value="F:acyltransferase activity, acyl groups converted into alkyl on transfer"/>
    <property type="evidence" value="ECO:0007669"/>
    <property type="project" value="InterPro"/>
</dbReference>
<dbReference type="InterPro" id="IPR036969">
    <property type="entry name" value="Citrate_synthase_sf"/>
</dbReference>
<evidence type="ECO:0000256" key="7">
    <source>
        <dbReference type="RuleBase" id="RU000441"/>
    </source>
</evidence>
<protein>
    <recommendedName>
        <fullName evidence="5 7">Citrate synthase</fullName>
    </recommendedName>
</protein>
<dbReference type="PANTHER" id="PTHR42871">
    <property type="entry name" value="CITRATE SYNTHASE"/>
    <property type="match status" value="1"/>
</dbReference>
<dbReference type="InterPro" id="IPR016143">
    <property type="entry name" value="Citrate_synth-like_sm_a-sub"/>
</dbReference>
<evidence type="ECO:0000256" key="2">
    <source>
        <dbReference type="ARBA" id="ARBA00010566"/>
    </source>
</evidence>
<keyword evidence="8" id="KW-0812">Transmembrane</keyword>
<dbReference type="UniPathway" id="UPA00223">
    <property type="reaction ID" value="UER00717"/>
</dbReference>
<dbReference type="PANTHER" id="PTHR42871:SF1">
    <property type="entry name" value="CITRATE SYNTHASE"/>
    <property type="match status" value="1"/>
</dbReference>
<evidence type="ECO:0000256" key="4">
    <source>
        <dbReference type="ARBA" id="ARBA00022679"/>
    </source>
</evidence>
<dbReference type="FunFam" id="1.10.230.10:FF:000002">
    <property type="entry name" value="Citrate synthase"/>
    <property type="match status" value="1"/>
</dbReference>
<keyword evidence="3" id="KW-0816">Tricarboxylic acid cycle</keyword>
<organism evidence="9">
    <name type="scientific">Eutreptiella gymnastica</name>
    <dbReference type="NCBI Taxonomy" id="73025"/>
    <lineage>
        <taxon>Eukaryota</taxon>
        <taxon>Discoba</taxon>
        <taxon>Euglenozoa</taxon>
        <taxon>Euglenida</taxon>
        <taxon>Spirocuta</taxon>
        <taxon>Euglenophyceae</taxon>
        <taxon>Eutreptiales</taxon>
        <taxon>Eutreptiaceae</taxon>
        <taxon>Eutreptiella</taxon>
    </lineage>
</organism>
<feature type="transmembrane region" description="Helical" evidence="8">
    <location>
        <begin position="368"/>
        <end position="391"/>
    </location>
</feature>
<dbReference type="Gene3D" id="1.10.230.10">
    <property type="entry name" value="Cytochrome P450-Terp, domain 2"/>
    <property type="match status" value="1"/>
</dbReference>
<dbReference type="NCBIfam" id="TIGR01798">
    <property type="entry name" value="cit_synth_I"/>
    <property type="match status" value="1"/>
</dbReference>
<dbReference type="SUPFAM" id="SSF48256">
    <property type="entry name" value="Citrate synthase"/>
    <property type="match status" value="1"/>
</dbReference>